<dbReference type="InterPro" id="IPR036663">
    <property type="entry name" value="Fumarylacetoacetase_C_sf"/>
</dbReference>
<keyword evidence="5" id="KW-1185">Reference proteome</keyword>
<keyword evidence="2" id="KW-0479">Metal-binding</keyword>
<dbReference type="Proteomes" id="UP001219568">
    <property type="component" value="Unassembled WGS sequence"/>
</dbReference>
<evidence type="ECO:0000259" key="3">
    <source>
        <dbReference type="Pfam" id="PF01557"/>
    </source>
</evidence>
<dbReference type="Pfam" id="PF01557">
    <property type="entry name" value="FAA_hydrolase"/>
    <property type="match status" value="1"/>
</dbReference>
<evidence type="ECO:0000256" key="2">
    <source>
        <dbReference type="ARBA" id="ARBA00022723"/>
    </source>
</evidence>
<dbReference type="AlphaFoldDB" id="A0AAD6HXM5"/>
<dbReference type="GO" id="GO:0046872">
    <property type="term" value="F:metal ion binding"/>
    <property type="evidence" value="ECO:0007669"/>
    <property type="project" value="UniProtKB-KW"/>
</dbReference>
<gene>
    <name evidence="4" type="ORF">N7460_014062</name>
</gene>
<evidence type="ECO:0000256" key="1">
    <source>
        <dbReference type="ARBA" id="ARBA00010211"/>
    </source>
</evidence>
<dbReference type="SUPFAM" id="SSF56529">
    <property type="entry name" value="FAH"/>
    <property type="match status" value="1"/>
</dbReference>
<accession>A0AAD6HXM5</accession>
<dbReference type="EMBL" id="JAQJZL010000017">
    <property type="protein sequence ID" value="KAJ6022318.1"/>
    <property type="molecule type" value="Genomic_DNA"/>
</dbReference>
<name>A0AAD6HXM5_PENCN</name>
<evidence type="ECO:0000313" key="4">
    <source>
        <dbReference type="EMBL" id="KAJ6022318.1"/>
    </source>
</evidence>
<dbReference type="GO" id="GO:0050163">
    <property type="term" value="F:oxaloacetate tautomerase activity"/>
    <property type="evidence" value="ECO:0007669"/>
    <property type="project" value="UniProtKB-ARBA"/>
</dbReference>
<dbReference type="Gene3D" id="3.90.850.10">
    <property type="entry name" value="Fumarylacetoacetase-like, C-terminal domain"/>
    <property type="match status" value="1"/>
</dbReference>
<proteinExistence type="inferred from homology"/>
<reference evidence="4" key="1">
    <citation type="journal article" date="2023" name="IMA Fungus">
        <title>Comparative genomic study of the Penicillium genus elucidates a diverse pangenome and 15 lateral gene transfer events.</title>
        <authorList>
            <person name="Petersen C."/>
            <person name="Sorensen T."/>
            <person name="Nielsen M.R."/>
            <person name="Sondergaard T.E."/>
            <person name="Sorensen J.L."/>
            <person name="Fitzpatrick D.A."/>
            <person name="Frisvad J.C."/>
            <person name="Nielsen K.L."/>
        </authorList>
    </citation>
    <scope>NUCLEOTIDE SEQUENCE</scope>
    <source>
        <strain evidence="4">IBT 15450</strain>
    </source>
</reference>
<dbReference type="PANTHER" id="PTHR11820:SF100">
    <property type="entry name" value="FUMARYLACETOACETATE HYDROLASE FAMILY PROTEIN (AFU_ORTHOLOGUE AFUA_4G01490)"/>
    <property type="match status" value="1"/>
</dbReference>
<reference evidence="4" key="2">
    <citation type="submission" date="2023-01" db="EMBL/GenBank/DDBJ databases">
        <authorList>
            <person name="Petersen C."/>
        </authorList>
    </citation>
    <scope>NUCLEOTIDE SEQUENCE</scope>
    <source>
        <strain evidence="4">IBT 15450</strain>
    </source>
</reference>
<sequence length="327" mass="35676">MSLPWIRLIRFEAVDGRILRGEPVIPESKQIDLGFVTEADHLQARILVGDDIFDVTGETKLSTEMVLVKKILSPLASSDVPILRCVGLNYAKHIKEAGRKRPPFPFIFFKPNTTVQDHGAAVVIPKVAQNNQADYEGELCMVIGKDAKDVPVEDALDYVAAYTAGNDISSRKLQRDPAYAGVVPQWGFSKGFDTFAPLGPVLVAASEIKDPSLLQLKTFVDGELRQEEGLSDLLFDCKYLVSFLSQGTTLQKGSVIMTGTPGGKCMQPSTLNPSVHEMQVEPIKKLSLTLFQGVGAGLNPPKYLVPGTQMDVFISEIGTLRNDVVFA</sequence>
<protein>
    <recommendedName>
        <fullName evidence="3">Fumarylacetoacetase-like C-terminal domain-containing protein</fullName>
    </recommendedName>
</protein>
<comment type="caution">
    <text evidence="4">The sequence shown here is derived from an EMBL/GenBank/DDBJ whole genome shotgun (WGS) entry which is preliminary data.</text>
</comment>
<dbReference type="PANTHER" id="PTHR11820">
    <property type="entry name" value="ACYLPYRUVASE"/>
    <property type="match status" value="1"/>
</dbReference>
<evidence type="ECO:0000313" key="5">
    <source>
        <dbReference type="Proteomes" id="UP001219568"/>
    </source>
</evidence>
<organism evidence="4 5">
    <name type="scientific">Penicillium canescens</name>
    <dbReference type="NCBI Taxonomy" id="5083"/>
    <lineage>
        <taxon>Eukaryota</taxon>
        <taxon>Fungi</taxon>
        <taxon>Dikarya</taxon>
        <taxon>Ascomycota</taxon>
        <taxon>Pezizomycotina</taxon>
        <taxon>Eurotiomycetes</taxon>
        <taxon>Eurotiomycetidae</taxon>
        <taxon>Eurotiales</taxon>
        <taxon>Aspergillaceae</taxon>
        <taxon>Penicillium</taxon>
    </lineage>
</organism>
<comment type="similarity">
    <text evidence="1">Belongs to the FAH family.</text>
</comment>
<dbReference type="InterPro" id="IPR011234">
    <property type="entry name" value="Fumarylacetoacetase-like_C"/>
</dbReference>
<dbReference type="GO" id="GO:0006107">
    <property type="term" value="P:oxaloacetate metabolic process"/>
    <property type="evidence" value="ECO:0007669"/>
    <property type="project" value="UniProtKB-ARBA"/>
</dbReference>
<feature type="domain" description="Fumarylacetoacetase-like C-terminal" evidence="3">
    <location>
        <begin position="85"/>
        <end position="325"/>
    </location>
</feature>
<dbReference type="FunFam" id="3.90.850.10:FF:000002">
    <property type="entry name" value="2-hydroxyhepta-2,4-diene-1,7-dioate isomerase"/>
    <property type="match status" value="1"/>
</dbReference>